<feature type="non-terminal residue" evidence="1">
    <location>
        <position position="432"/>
    </location>
</feature>
<dbReference type="Proteomes" id="UP000248329">
    <property type="component" value="Unassembled WGS sequence"/>
</dbReference>
<evidence type="ECO:0000313" key="1">
    <source>
        <dbReference type="EMBL" id="PXF54492.1"/>
    </source>
</evidence>
<reference evidence="1" key="1">
    <citation type="submission" date="2018-01" db="EMBL/GenBank/DDBJ databases">
        <authorList>
            <person name="Krukenberg V."/>
        </authorList>
    </citation>
    <scope>NUCLEOTIDE SEQUENCE</scope>
    <source>
        <strain evidence="1">E20ANME2</strain>
    </source>
</reference>
<comment type="caution">
    <text evidence="1">The sequence shown here is derived from an EMBL/GenBank/DDBJ whole genome shotgun (WGS) entry which is preliminary data.</text>
</comment>
<organism evidence="1 2">
    <name type="scientific">Candidatus Methanogaster sp</name>
    <dbReference type="NCBI Taxonomy" id="3386292"/>
    <lineage>
        <taxon>Archaea</taxon>
        <taxon>Methanobacteriati</taxon>
        <taxon>Methanobacteriota</taxon>
        <taxon>Stenosarchaea group</taxon>
        <taxon>Methanomicrobia</taxon>
        <taxon>Methanosarcinales</taxon>
        <taxon>ANME-2 cluster</taxon>
        <taxon>Candidatus Methanogasteraceae</taxon>
        <taxon>Candidatus Methanogaster</taxon>
    </lineage>
</organism>
<evidence type="ECO:0000313" key="2">
    <source>
        <dbReference type="Proteomes" id="UP000248329"/>
    </source>
</evidence>
<dbReference type="EMBL" id="PQXF01000160">
    <property type="protein sequence ID" value="PXF54492.1"/>
    <property type="molecule type" value="Genomic_DNA"/>
</dbReference>
<gene>
    <name evidence="1" type="ORF">C4B59_17805</name>
</gene>
<feature type="non-terminal residue" evidence="1">
    <location>
        <position position="1"/>
    </location>
</feature>
<name>A0AC61KXJ0_9EURY</name>
<proteinExistence type="predicted"/>
<protein>
    <submittedName>
        <fullName evidence="1">Uncharacterized protein</fullName>
    </submittedName>
</protein>
<sequence>LIVESIAPNCGGYLFGNESNNISAVIKNIGNASASASNASFVLNGYSEIVSVPALDAGNNTTVSITDTTGRYAGDTVVITVTADCDGEVTESNETNNVTTVDVTVVNNGYKGKTYTGGSNMTTWKSYDLHGNLIYSVGDSYYLSSSSYPDWTTYNASWNASDLPVAGTVMEVRLYTTYTWDKDGVMPGNVSMSFNGVVQTPDAHHQDDRVFPDSKPYGMLAYNVTDGFDTSGNIANLTNSHTGGNNVSMRGMLLVVVYENASEPQRLIYVNEEFDLLYGGSSKCTTPEEATAWAPITGSIDTSTVTDATLITVAPGAGPNEGELIFNEHIRNDVWSFAGATQIGIDECDVKNNLTETDNLVGFRSSGDWMEASNAFLVVELGAEPSAEPNLIVESIAPNCGGYLFGNESNNISAVIKNIGNASASASNASFV</sequence>
<accession>A0AC61KXJ0</accession>